<evidence type="ECO:0000256" key="4">
    <source>
        <dbReference type="ARBA" id="ARBA00022737"/>
    </source>
</evidence>
<evidence type="ECO:0000256" key="8">
    <source>
        <dbReference type="ARBA" id="ARBA00022999"/>
    </source>
</evidence>
<dbReference type="SUPFAM" id="SSF55550">
    <property type="entry name" value="SH2 domain"/>
    <property type="match status" value="2"/>
</dbReference>
<dbReference type="InterPro" id="IPR036860">
    <property type="entry name" value="SH2_dom_sf"/>
</dbReference>
<dbReference type="Pfam" id="PF00387">
    <property type="entry name" value="PI-PLC-Y"/>
    <property type="match status" value="1"/>
</dbReference>
<dbReference type="SMART" id="SM00149">
    <property type="entry name" value="PLCYc"/>
    <property type="match status" value="1"/>
</dbReference>
<dbReference type="PROSITE" id="PS50001">
    <property type="entry name" value="SH2"/>
    <property type="match status" value="2"/>
</dbReference>
<dbReference type="OrthoDB" id="269822at2759"/>
<dbReference type="InterPro" id="IPR000909">
    <property type="entry name" value="PLipase_C_PInositol-sp_X_dom"/>
</dbReference>
<feature type="region of interest" description="Disordered" evidence="12">
    <location>
        <begin position="555"/>
        <end position="574"/>
    </location>
</feature>
<feature type="region of interest" description="Disordered" evidence="12">
    <location>
        <begin position="1"/>
        <end position="27"/>
    </location>
</feature>
<sequence>MLRRLGARVSHEGTNSSPSHQPKEVRELARSLEKGTVVWKFFSRSKKPEKGQLSVRLGTGELLWHRAVTSTLAGGGKFVTDGTVNFWEIQEVRIGGASKDFERADKQMPPQNPSRCFVVFYGQEFRLKSWSIMTFTDAECSSWVRCLSHLARETKSLSSLQLENRWLHGEFQALARDHVVTMKDLKGWLPRINAKVTMNKLRDAFQAVDNEKKWELGIDGFSLFFQSLIFDSQLFNAHLCKFLPNLRAMSSLELRAFLTEVQQDSQGIDDSYIHTLMKSFIRRAVSDTDTDLCFAPNEFLDLLFSSVNEFWDPRWLGSVYQDMTKPLNRYWIASSHNTYLTGDQFSSVSSCEAYARTLRGGCRCIELDCWDGPDGHPVIYHGHTLTTKIRFMDVIQTIRDHAFVTSEYPLILSIEDHCSLQQQRTMAQGFVEVFGEMLLTSPVDKNETMLPSPQRLRRKIILKHKKLPESMSSYGSSHSFASMRERKSSSSLSSLTESSSFNSSVDGGDPVCASWVHNGILYREGSDGQWKPHVFVLTNKKLSFTAEKEYDTVSEDGTMNEKEEKTDEKQEEGREEELHYAETWFHGNLKPGRAKAEELLRKNSDLGDGTFLVRESETFVGDYTLSFWRQGRSNHIRIKSSHEPVRRGRTRYFIIDSMQFDSLYSLITHYRSHPLRSREFNVDLRTPVPQPAGHLGQPWFKGEMSRLEAERLLSRIPLDGVFLIRVSEKKEAGQAFSISFRSEGKIKHCRVKMEGRLYVIGAAKFESLVSLVNHYQKDPLYRQTRLMYPLTEELLRDKGSSQPEPLAMYGNPELYMEPNALSDISEHPKVRVKATCDYQAQRDDELTFTQGTVIENVLKREGGWWQGDIGGKKGHWFPEAFVEEIPDEPQPRPTPRERCMNREDSLVTSPLASLEEGSLDITPRTQADILELPHGVHVPNLTCLIRIGGGVSRMILGVSERSEAEEWVSKIRSVVEKQKQVHSTGHSFNGVISRTESVPCTMQTDVEKIKRIAKELSNLIVYCQSVSFTADMFNNISEDSGPRKYREMSSLPENKIEKWLGPSTVTSLLMYNYHQFTRVYPKGQRLDSSNYDPTRMWNAGCQMVALNYQTPDRAMQLNEGKFRQNGRCGYVLMPELMWQNSFNPHDSNSYGEEPLLLKIRILAARHLSKPGRSIVSPFVEVEVVGVERDSRNKYVTQTVHDNGLNPFWDEAFSFDIDCPSLAMLRFTVQDEDMFGEPKFLAVATYPVPCIRSGYRSITLRNGYSEPLMLSSLLIHCEMSYPRREAEEAQRIREKLPQLKAQVDEAERSKDLETALAKRKEFEESQSRLLVLMERQQKRLSLTSSVSSMSSGQQHSILNQSPSAGILKAVSKKVSSSK</sequence>
<protein>
    <recommendedName>
        <fullName evidence="2 11">Phosphoinositide phospholipase C</fullName>
        <ecNumber evidence="2 11">3.1.4.11</ecNumber>
    </recommendedName>
</protein>
<keyword evidence="5 11" id="KW-0378">Hydrolase</keyword>
<dbReference type="Pfam" id="PF07653">
    <property type="entry name" value="SH3_2"/>
    <property type="match status" value="1"/>
</dbReference>
<dbReference type="GO" id="GO:0032587">
    <property type="term" value="C:ruffle membrane"/>
    <property type="evidence" value="ECO:0007669"/>
    <property type="project" value="TreeGrafter"/>
</dbReference>
<keyword evidence="7 11" id="KW-0442">Lipid degradation</keyword>
<reference evidence="13" key="1">
    <citation type="submission" date="2020-11" db="EMBL/GenBank/DDBJ databases">
        <authorList>
            <person name="Tran Van P."/>
        </authorList>
    </citation>
    <scope>NUCLEOTIDE SEQUENCE</scope>
</reference>
<proteinExistence type="predicted"/>
<evidence type="ECO:0000256" key="9">
    <source>
        <dbReference type="ARBA" id="ARBA00023098"/>
    </source>
</evidence>
<dbReference type="Pfam" id="PF23583">
    <property type="entry name" value="EF_HAND_2_PLCG"/>
    <property type="match status" value="1"/>
</dbReference>
<evidence type="ECO:0000256" key="1">
    <source>
        <dbReference type="ARBA" id="ARBA00001913"/>
    </source>
</evidence>
<comment type="cofactor">
    <cofactor evidence="1">
        <name>Ca(2+)</name>
        <dbReference type="ChEBI" id="CHEBI:29108"/>
    </cofactor>
</comment>
<dbReference type="InterPro" id="IPR035892">
    <property type="entry name" value="C2_domain_sf"/>
</dbReference>
<comment type="catalytic activity">
    <reaction evidence="11">
        <text>a 1,2-diacyl-sn-glycero-3-phospho-(1D-myo-inositol-4,5-bisphosphate) + H2O = 1D-myo-inositol 1,4,5-trisphosphate + a 1,2-diacyl-sn-glycerol + H(+)</text>
        <dbReference type="Rhea" id="RHEA:33179"/>
        <dbReference type="ChEBI" id="CHEBI:15377"/>
        <dbReference type="ChEBI" id="CHEBI:15378"/>
        <dbReference type="ChEBI" id="CHEBI:17815"/>
        <dbReference type="ChEBI" id="CHEBI:58456"/>
        <dbReference type="ChEBI" id="CHEBI:203600"/>
        <dbReference type="EC" id="3.1.4.11"/>
    </reaction>
</comment>
<dbReference type="SMART" id="SM00148">
    <property type="entry name" value="PLCXc"/>
    <property type="match status" value="1"/>
</dbReference>
<keyword evidence="9 11" id="KW-0443">Lipid metabolism</keyword>
<dbReference type="InterPro" id="IPR011992">
    <property type="entry name" value="EF-hand-dom_pair"/>
</dbReference>
<evidence type="ECO:0000256" key="11">
    <source>
        <dbReference type="RuleBase" id="RU361133"/>
    </source>
</evidence>
<dbReference type="SMART" id="SM00252">
    <property type="entry name" value="SH2"/>
    <property type="match status" value="2"/>
</dbReference>
<dbReference type="PRINTS" id="PR00390">
    <property type="entry name" value="PHPHLIPASEC"/>
</dbReference>
<evidence type="ECO:0000256" key="5">
    <source>
        <dbReference type="ARBA" id="ARBA00022801"/>
    </source>
</evidence>
<dbReference type="SUPFAM" id="SSF50729">
    <property type="entry name" value="PH domain-like"/>
    <property type="match status" value="1"/>
</dbReference>
<dbReference type="GO" id="GO:0004435">
    <property type="term" value="F:phosphatidylinositol-4,5-bisphosphate phospholipase C activity"/>
    <property type="evidence" value="ECO:0007669"/>
    <property type="project" value="UniProtKB-EC"/>
</dbReference>
<dbReference type="EC" id="3.1.4.11" evidence="2 11"/>
<dbReference type="GO" id="GO:0048468">
    <property type="term" value="P:cell development"/>
    <property type="evidence" value="ECO:0007669"/>
    <property type="project" value="UniProtKB-ARBA"/>
</dbReference>
<keyword evidence="3" id="KW-0728">SH3 domain</keyword>
<feature type="compositionally biased region" description="Low complexity" evidence="12">
    <location>
        <begin position="1341"/>
        <end position="1357"/>
    </location>
</feature>
<dbReference type="PROSITE" id="PS50008">
    <property type="entry name" value="PIPLC_Y_DOMAIN"/>
    <property type="match status" value="1"/>
</dbReference>
<dbReference type="SUPFAM" id="SSF51695">
    <property type="entry name" value="PLC-like phosphodiesterases"/>
    <property type="match status" value="1"/>
</dbReference>
<dbReference type="InterPro" id="IPR001452">
    <property type="entry name" value="SH3_domain"/>
</dbReference>
<dbReference type="FunFam" id="3.20.20.190:FF:000039">
    <property type="entry name" value="Phosphoinositide phospholipase C"/>
    <property type="match status" value="1"/>
</dbReference>
<dbReference type="EMBL" id="OB660363">
    <property type="protein sequence ID" value="CAD7224416.1"/>
    <property type="molecule type" value="Genomic_DNA"/>
</dbReference>
<dbReference type="Gene3D" id="2.30.30.40">
    <property type="entry name" value="SH3 Domains"/>
    <property type="match status" value="1"/>
</dbReference>
<keyword evidence="10" id="KW-0807">Transducer</keyword>
<gene>
    <name evidence="13" type="ORF">CTOB1V02_LOCUS2374</name>
</gene>
<dbReference type="PANTHER" id="PTHR10336:SF159">
    <property type="entry name" value="1-PHOSPHATIDYLINOSITOL 4,5-BISPHOSPHATE PHOSPHODIESTERASE GAMMA"/>
    <property type="match status" value="1"/>
</dbReference>
<keyword evidence="6" id="KW-0106">Calcium</keyword>
<dbReference type="Pfam" id="PF00388">
    <property type="entry name" value="PI-PLC-X"/>
    <property type="match status" value="1"/>
</dbReference>
<dbReference type="Gene3D" id="3.20.20.190">
    <property type="entry name" value="Phosphatidylinositol (PI) phosphodiesterase"/>
    <property type="match status" value="2"/>
</dbReference>
<dbReference type="Gene3D" id="2.60.40.150">
    <property type="entry name" value="C2 domain"/>
    <property type="match status" value="1"/>
</dbReference>
<feature type="compositionally biased region" description="Basic and acidic residues" evidence="12">
    <location>
        <begin position="559"/>
        <end position="574"/>
    </location>
</feature>
<dbReference type="InterPro" id="IPR001192">
    <property type="entry name" value="PI-PLC_fam"/>
</dbReference>
<dbReference type="FunFam" id="3.30.505.10:FF:000011">
    <property type="entry name" value="1-phosphatidylinositol 4,5-bisphosphate phosphodiesterase gamma"/>
    <property type="match status" value="1"/>
</dbReference>
<evidence type="ECO:0000256" key="6">
    <source>
        <dbReference type="ARBA" id="ARBA00022837"/>
    </source>
</evidence>
<dbReference type="InterPro" id="IPR017946">
    <property type="entry name" value="PLC-like_Pdiesterase_TIM-brl"/>
</dbReference>
<dbReference type="GO" id="GO:0010634">
    <property type="term" value="P:positive regulation of epithelial cell migration"/>
    <property type="evidence" value="ECO:0007669"/>
    <property type="project" value="TreeGrafter"/>
</dbReference>
<dbReference type="Gene3D" id="3.30.505.10">
    <property type="entry name" value="SH2 domain"/>
    <property type="match status" value="2"/>
</dbReference>
<dbReference type="PROSITE" id="PS50002">
    <property type="entry name" value="SH3"/>
    <property type="match status" value="1"/>
</dbReference>
<dbReference type="GO" id="GO:0016042">
    <property type="term" value="P:lipid catabolic process"/>
    <property type="evidence" value="ECO:0007669"/>
    <property type="project" value="UniProtKB-KW"/>
</dbReference>
<dbReference type="CDD" id="cd10341">
    <property type="entry name" value="SH2_N-SH2_PLC_gamma_like"/>
    <property type="match status" value="1"/>
</dbReference>
<accession>A0A7R8W3Z4</accession>
<dbReference type="SMART" id="SM00326">
    <property type="entry name" value="SH3"/>
    <property type="match status" value="1"/>
</dbReference>
<dbReference type="SUPFAM" id="SSF50044">
    <property type="entry name" value="SH3-domain"/>
    <property type="match status" value="1"/>
</dbReference>
<dbReference type="InterPro" id="IPR036028">
    <property type="entry name" value="SH3-like_dom_sf"/>
</dbReference>
<dbReference type="Pfam" id="PF00168">
    <property type="entry name" value="C2"/>
    <property type="match status" value="1"/>
</dbReference>
<dbReference type="SUPFAM" id="SSF47473">
    <property type="entry name" value="EF-hand"/>
    <property type="match status" value="1"/>
</dbReference>
<evidence type="ECO:0000256" key="12">
    <source>
        <dbReference type="SAM" id="MobiDB-lite"/>
    </source>
</evidence>
<evidence type="ECO:0000256" key="2">
    <source>
        <dbReference type="ARBA" id="ARBA00012368"/>
    </source>
</evidence>
<dbReference type="PROSITE" id="PS50007">
    <property type="entry name" value="PIPLC_X_DOMAIN"/>
    <property type="match status" value="1"/>
</dbReference>
<keyword evidence="4" id="KW-0677">Repeat</keyword>
<dbReference type="Gene3D" id="2.30.29.30">
    <property type="entry name" value="Pleckstrin-homology domain (PH domain)/Phosphotyrosine-binding domain (PTB)"/>
    <property type="match status" value="1"/>
</dbReference>
<dbReference type="PRINTS" id="PR00401">
    <property type="entry name" value="SH2DOMAIN"/>
</dbReference>
<evidence type="ECO:0000256" key="7">
    <source>
        <dbReference type="ARBA" id="ARBA00022963"/>
    </source>
</evidence>
<dbReference type="InterPro" id="IPR011993">
    <property type="entry name" value="PH-like_dom_sf"/>
</dbReference>
<dbReference type="CDD" id="cd00275">
    <property type="entry name" value="C2_PLC_like"/>
    <property type="match status" value="1"/>
</dbReference>
<dbReference type="InterPro" id="IPR000008">
    <property type="entry name" value="C2_dom"/>
</dbReference>
<evidence type="ECO:0000256" key="3">
    <source>
        <dbReference type="ARBA" id="ARBA00022443"/>
    </source>
</evidence>
<evidence type="ECO:0000256" key="10">
    <source>
        <dbReference type="ARBA" id="ARBA00023224"/>
    </source>
</evidence>
<feature type="region of interest" description="Disordered" evidence="12">
    <location>
        <begin position="1341"/>
        <end position="1361"/>
    </location>
</feature>
<dbReference type="InterPro" id="IPR000980">
    <property type="entry name" value="SH2"/>
</dbReference>
<dbReference type="PANTHER" id="PTHR10336">
    <property type="entry name" value="PHOSPHOINOSITIDE-SPECIFIC PHOSPHOLIPASE C FAMILY PROTEIN"/>
    <property type="match status" value="1"/>
</dbReference>
<evidence type="ECO:0000313" key="13">
    <source>
        <dbReference type="EMBL" id="CAD7224416.1"/>
    </source>
</evidence>
<dbReference type="InterPro" id="IPR001711">
    <property type="entry name" value="PLipase_C_Pinositol-sp_Y"/>
</dbReference>
<dbReference type="InterPro" id="IPR057061">
    <property type="entry name" value="PLCG_EF-hand_2"/>
</dbReference>
<dbReference type="CDD" id="cd08592">
    <property type="entry name" value="PI-PLCc_gamma"/>
    <property type="match status" value="1"/>
</dbReference>
<organism evidence="13">
    <name type="scientific">Cyprideis torosa</name>
    <dbReference type="NCBI Taxonomy" id="163714"/>
    <lineage>
        <taxon>Eukaryota</taxon>
        <taxon>Metazoa</taxon>
        <taxon>Ecdysozoa</taxon>
        <taxon>Arthropoda</taxon>
        <taxon>Crustacea</taxon>
        <taxon>Oligostraca</taxon>
        <taxon>Ostracoda</taxon>
        <taxon>Podocopa</taxon>
        <taxon>Podocopida</taxon>
        <taxon>Cytherocopina</taxon>
        <taxon>Cytheroidea</taxon>
        <taxon>Cytherideidae</taxon>
        <taxon>Cyprideis</taxon>
    </lineage>
</organism>
<dbReference type="SMART" id="SM00239">
    <property type="entry name" value="C2"/>
    <property type="match status" value="1"/>
</dbReference>
<dbReference type="GO" id="GO:0046488">
    <property type="term" value="P:phosphatidylinositol metabolic process"/>
    <property type="evidence" value="ECO:0007669"/>
    <property type="project" value="TreeGrafter"/>
</dbReference>
<name>A0A7R8W3Z4_9CRUS</name>
<keyword evidence="8" id="KW-0727">SH2 domain</keyword>
<dbReference type="SUPFAM" id="SSF49562">
    <property type="entry name" value="C2 domain (Calcium/lipid-binding domain, CaLB)"/>
    <property type="match status" value="1"/>
</dbReference>
<dbReference type="GO" id="GO:0048015">
    <property type="term" value="P:phosphatidylinositol-mediated signaling"/>
    <property type="evidence" value="ECO:0007669"/>
    <property type="project" value="TreeGrafter"/>
</dbReference>
<dbReference type="Pfam" id="PF00017">
    <property type="entry name" value="SH2"/>
    <property type="match status" value="2"/>
</dbReference>
<dbReference type="InterPro" id="IPR035024">
    <property type="entry name" value="PLC-gamma_N-SH2"/>
</dbReference>
<dbReference type="PROSITE" id="PS50004">
    <property type="entry name" value="C2"/>
    <property type="match status" value="1"/>
</dbReference>
<dbReference type="GO" id="GO:0051209">
    <property type="term" value="P:release of sequestered calcium ion into cytosol"/>
    <property type="evidence" value="ECO:0007669"/>
    <property type="project" value="TreeGrafter"/>
</dbReference>